<dbReference type="GO" id="GO:0005787">
    <property type="term" value="C:signal peptidase complex"/>
    <property type="evidence" value="ECO:0007669"/>
    <property type="project" value="InterPro"/>
</dbReference>
<evidence type="ECO:0000256" key="6">
    <source>
        <dbReference type="ARBA" id="ARBA00022989"/>
    </source>
</evidence>
<evidence type="ECO:0000256" key="9">
    <source>
        <dbReference type="SAM" id="MobiDB-lite"/>
    </source>
</evidence>
<keyword evidence="5" id="KW-0256">Endoplasmic reticulum</keyword>
<evidence type="ECO:0000256" key="2">
    <source>
        <dbReference type="ARBA" id="ARBA00007324"/>
    </source>
</evidence>
<keyword evidence="12" id="KW-1185">Reference proteome</keyword>
<dbReference type="OrthoDB" id="29558at2759"/>
<comment type="similarity">
    <text evidence="2">Belongs to the SPCS2 family.</text>
</comment>
<feature type="region of interest" description="Disordered" evidence="9">
    <location>
        <begin position="210"/>
        <end position="233"/>
    </location>
</feature>
<dbReference type="PANTHER" id="PTHR13085:SF0">
    <property type="entry name" value="SIGNAL PEPTIDASE COMPLEX SUBUNIT 2"/>
    <property type="match status" value="1"/>
</dbReference>
<name>A0A9P9CZ23_9PLEO</name>
<dbReference type="GO" id="GO:0006465">
    <property type="term" value="P:signal peptide processing"/>
    <property type="evidence" value="ECO:0007669"/>
    <property type="project" value="InterPro"/>
</dbReference>
<evidence type="ECO:0000256" key="7">
    <source>
        <dbReference type="ARBA" id="ARBA00023136"/>
    </source>
</evidence>
<protein>
    <recommendedName>
        <fullName evidence="3">Signal peptidase complex subunit 2</fullName>
    </recommendedName>
</protein>
<dbReference type="GO" id="GO:0045047">
    <property type="term" value="P:protein targeting to ER"/>
    <property type="evidence" value="ECO:0007669"/>
    <property type="project" value="TreeGrafter"/>
</dbReference>
<feature type="transmembrane region" description="Helical" evidence="10">
    <location>
        <begin position="71"/>
        <end position="91"/>
    </location>
</feature>
<feature type="transmembrane region" description="Helical" evidence="10">
    <location>
        <begin position="41"/>
        <end position="59"/>
    </location>
</feature>
<keyword evidence="6 10" id="KW-1133">Transmembrane helix</keyword>
<dbReference type="AlphaFoldDB" id="A0A9P9CZ23"/>
<sequence>MTAPTKIAVHSLADLKNTTDDHLPQYLHNLKFRQIHRSTDVRLALGYSAVVIAGVLFYFDWKFGWDATKVYTAPAVGVYFILNGLFTWWVWWVEAGLVYEGEGKGVGKLRLTTSTQKHIPVYNLVATFSLPGTTLPQTITLRAPFTRWFTSDGYFAPKPFQQWLASEIPVIGAADPTNVVEEIGRGSETERVLNASGNNAIDILEQLKKGASAGAPQATGAGVGGGSGRRRKA</sequence>
<evidence type="ECO:0000256" key="5">
    <source>
        <dbReference type="ARBA" id="ARBA00022824"/>
    </source>
</evidence>
<evidence type="ECO:0000256" key="10">
    <source>
        <dbReference type="SAM" id="Phobius"/>
    </source>
</evidence>
<evidence type="ECO:0000256" key="3">
    <source>
        <dbReference type="ARBA" id="ARBA00017057"/>
    </source>
</evidence>
<comment type="function">
    <text evidence="8">Component of the signal peptidase complex (SPC) which catalyzes the cleavage of N-terminal signal sequences from nascent proteins as they are translocated into the lumen of the endoplasmic reticulum. Enhances the enzymatic activity of SPC and facilitates the interactions between different components of the translocation site.</text>
</comment>
<dbReference type="Pfam" id="PF06703">
    <property type="entry name" value="SPC25"/>
    <property type="match status" value="1"/>
</dbReference>
<proteinExistence type="inferred from homology"/>
<evidence type="ECO:0000256" key="1">
    <source>
        <dbReference type="ARBA" id="ARBA00004477"/>
    </source>
</evidence>
<reference evidence="11" key="1">
    <citation type="journal article" date="2021" name="Nat. Commun.">
        <title>Genetic determinants of endophytism in the Arabidopsis root mycobiome.</title>
        <authorList>
            <person name="Mesny F."/>
            <person name="Miyauchi S."/>
            <person name="Thiergart T."/>
            <person name="Pickel B."/>
            <person name="Atanasova L."/>
            <person name="Karlsson M."/>
            <person name="Huettel B."/>
            <person name="Barry K.W."/>
            <person name="Haridas S."/>
            <person name="Chen C."/>
            <person name="Bauer D."/>
            <person name="Andreopoulos W."/>
            <person name="Pangilinan J."/>
            <person name="LaButti K."/>
            <person name="Riley R."/>
            <person name="Lipzen A."/>
            <person name="Clum A."/>
            <person name="Drula E."/>
            <person name="Henrissat B."/>
            <person name="Kohler A."/>
            <person name="Grigoriev I.V."/>
            <person name="Martin F.M."/>
            <person name="Hacquard S."/>
        </authorList>
    </citation>
    <scope>NUCLEOTIDE SEQUENCE</scope>
    <source>
        <strain evidence="11">MPI-CAGE-CH-0243</strain>
    </source>
</reference>
<evidence type="ECO:0000313" key="12">
    <source>
        <dbReference type="Proteomes" id="UP000700596"/>
    </source>
</evidence>
<accession>A0A9P9CZ23</accession>
<evidence type="ECO:0000256" key="8">
    <source>
        <dbReference type="ARBA" id="ARBA00045608"/>
    </source>
</evidence>
<gene>
    <name evidence="11" type="ORF">B0J11DRAFT_236392</name>
</gene>
<dbReference type="Proteomes" id="UP000700596">
    <property type="component" value="Unassembled WGS sequence"/>
</dbReference>
<keyword evidence="4 10" id="KW-0812">Transmembrane</keyword>
<comment type="subcellular location">
    <subcellularLocation>
        <location evidence="1">Endoplasmic reticulum membrane</location>
        <topology evidence="1">Multi-pass membrane protein</topology>
    </subcellularLocation>
</comment>
<evidence type="ECO:0000313" key="11">
    <source>
        <dbReference type="EMBL" id="KAH7109439.1"/>
    </source>
</evidence>
<comment type="caution">
    <text evidence="11">The sequence shown here is derived from an EMBL/GenBank/DDBJ whole genome shotgun (WGS) entry which is preliminary data.</text>
</comment>
<evidence type="ECO:0000256" key="4">
    <source>
        <dbReference type="ARBA" id="ARBA00022692"/>
    </source>
</evidence>
<organism evidence="11 12">
    <name type="scientific">Dendryphion nanum</name>
    <dbReference type="NCBI Taxonomy" id="256645"/>
    <lineage>
        <taxon>Eukaryota</taxon>
        <taxon>Fungi</taxon>
        <taxon>Dikarya</taxon>
        <taxon>Ascomycota</taxon>
        <taxon>Pezizomycotina</taxon>
        <taxon>Dothideomycetes</taxon>
        <taxon>Pleosporomycetidae</taxon>
        <taxon>Pleosporales</taxon>
        <taxon>Torulaceae</taxon>
        <taxon>Dendryphion</taxon>
    </lineage>
</organism>
<dbReference type="PANTHER" id="PTHR13085">
    <property type="entry name" value="MICROSOMAL SIGNAL PEPTIDASE 25 KDA SUBUNIT"/>
    <property type="match status" value="1"/>
</dbReference>
<keyword evidence="7 10" id="KW-0472">Membrane</keyword>
<dbReference type="InterPro" id="IPR009582">
    <property type="entry name" value="Spc2/SPCS2"/>
</dbReference>
<dbReference type="EMBL" id="JAGMWT010000032">
    <property type="protein sequence ID" value="KAH7109439.1"/>
    <property type="molecule type" value="Genomic_DNA"/>
</dbReference>